<sequence>MKDLVIDGESVLYFLSSLSDEIGEEAANNVLKTARNILQRAPEITSSNEKVLGLLYGLIQSGKTNIINMTIALSTDNGYKLAIVLTDRNNSLQTQTFERADEAITGMLVRKIDEISEEDPDFIKTILESDGIVLICKKDPADLDKLITFLRNYLSVSPSPSLIIDDEADAIGLNTNQRMEGENPSPINQQLLTLRELAPSHLFLQVTATPQAIILQNREEGGVLP</sequence>
<dbReference type="Proteomes" id="UP001595752">
    <property type="component" value="Unassembled WGS sequence"/>
</dbReference>
<protein>
    <submittedName>
        <fullName evidence="1">Uncharacterized protein</fullName>
    </submittedName>
</protein>
<keyword evidence="2" id="KW-1185">Reference proteome</keyword>
<name>A0ABV8B7H2_9BACI</name>
<dbReference type="EMBL" id="JBHRZT010000072">
    <property type="protein sequence ID" value="MFC3886133.1"/>
    <property type="molecule type" value="Genomic_DNA"/>
</dbReference>
<evidence type="ECO:0000313" key="2">
    <source>
        <dbReference type="Proteomes" id="UP001595752"/>
    </source>
</evidence>
<proteinExistence type="predicted"/>
<organism evidence="1 2">
    <name type="scientific">Bacillus songklensis</name>
    <dbReference type="NCBI Taxonomy" id="1069116"/>
    <lineage>
        <taxon>Bacteria</taxon>
        <taxon>Bacillati</taxon>
        <taxon>Bacillota</taxon>
        <taxon>Bacilli</taxon>
        <taxon>Bacillales</taxon>
        <taxon>Bacillaceae</taxon>
        <taxon>Bacillus</taxon>
    </lineage>
</organism>
<evidence type="ECO:0000313" key="1">
    <source>
        <dbReference type="EMBL" id="MFC3886133.1"/>
    </source>
</evidence>
<dbReference type="RefSeq" id="WP_377918501.1">
    <property type="nucleotide sequence ID" value="NZ_JBHRZT010000072.1"/>
</dbReference>
<comment type="caution">
    <text evidence="1">The sequence shown here is derived from an EMBL/GenBank/DDBJ whole genome shotgun (WGS) entry which is preliminary data.</text>
</comment>
<reference evidence="2" key="1">
    <citation type="journal article" date="2019" name="Int. J. Syst. Evol. Microbiol.">
        <title>The Global Catalogue of Microorganisms (GCM) 10K type strain sequencing project: providing services to taxonomists for standard genome sequencing and annotation.</title>
        <authorList>
            <consortium name="The Broad Institute Genomics Platform"/>
            <consortium name="The Broad Institute Genome Sequencing Center for Infectious Disease"/>
            <person name="Wu L."/>
            <person name="Ma J."/>
        </authorList>
    </citation>
    <scope>NUCLEOTIDE SEQUENCE [LARGE SCALE GENOMIC DNA]</scope>
    <source>
        <strain evidence="2">CCUG 61889</strain>
    </source>
</reference>
<gene>
    <name evidence="1" type="ORF">ACFOU2_22665</name>
</gene>
<accession>A0ABV8B7H2</accession>